<proteinExistence type="predicted"/>
<comment type="caution">
    <text evidence="2">The sequence shown here is derived from an EMBL/GenBank/DDBJ whole genome shotgun (WGS) entry which is preliminary data.</text>
</comment>
<keyword evidence="1" id="KW-0732">Signal</keyword>
<dbReference type="EMBL" id="JFFI01000139">
    <property type="protein sequence ID" value="KXH69270.1"/>
    <property type="molecule type" value="Genomic_DNA"/>
</dbReference>
<protein>
    <submittedName>
        <fullName evidence="2">Uncharacterized protein</fullName>
    </submittedName>
</protein>
<evidence type="ECO:0000313" key="2">
    <source>
        <dbReference type="EMBL" id="KXH69270.1"/>
    </source>
</evidence>
<dbReference type="Proteomes" id="UP000070121">
    <property type="component" value="Unassembled WGS sequence"/>
</dbReference>
<reference evidence="2 3" key="1">
    <citation type="submission" date="2014-02" db="EMBL/GenBank/DDBJ databases">
        <title>The genome sequence of Colletotrichum salicis CBS 607.94.</title>
        <authorList>
            <person name="Baroncelli R."/>
            <person name="Thon M.R."/>
        </authorList>
    </citation>
    <scope>NUCLEOTIDE SEQUENCE [LARGE SCALE GENOMIC DNA]</scope>
    <source>
        <strain evidence="2 3">CBS 607.94</strain>
    </source>
</reference>
<keyword evidence="3" id="KW-1185">Reference proteome</keyword>
<evidence type="ECO:0000256" key="1">
    <source>
        <dbReference type="SAM" id="SignalP"/>
    </source>
</evidence>
<feature type="signal peptide" evidence="1">
    <location>
        <begin position="1"/>
        <end position="21"/>
    </location>
</feature>
<name>A0A135V979_9PEZI</name>
<sequence>MARFPAARLLLALLVMAVTNAQVDQSQYSVPCVMQYVGCVGIRNFNDAFSRLLGATYGSLYDGYYCRCSIVPLISQHIIVPVPESYCNRYDDIFFLVDILVHLGHVLVNFDDNLSDNHRHITNNVFTHFNILILLDDLSNNVNLNKLIDLINSKLPSQHPRPRPARTSTVYRLRRLDNDMVSDVDLLFNPTVANRPACPGTGSDNPFFIEQSSEGQLLHESMQRDAFGALWRCNPIWIGCADLYRVPAGRELPQHYEFGFVFDCLLYFDHICFIVQLSHFEHLSRNIVKQLQLCVLLKHHHTSDQLKLTSDFGLFSFHYSSGEHFQQRIHPCNSTPFLDVYFRSRFNTFCNALRQLDSKQ</sequence>
<organism evidence="2 3">
    <name type="scientific">Colletotrichum salicis</name>
    <dbReference type="NCBI Taxonomy" id="1209931"/>
    <lineage>
        <taxon>Eukaryota</taxon>
        <taxon>Fungi</taxon>
        <taxon>Dikarya</taxon>
        <taxon>Ascomycota</taxon>
        <taxon>Pezizomycotina</taxon>
        <taxon>Sordariomycetes</taxon>
        <taxon>Hypocreomycetidae</taxon>
        <taxon>Glomerellales</taxon>
        <taxon>Glomerellaceae</taxon>
        <taxon>Colletotrichum</taxon>
        <taxon>Colletotrichum acutatum species complex</taxon>
    </lineage>
</organism>
<dbReference type="OrthoDB" id="4848356at2759"/>
<evidence type="ECO:0000313" key="3">
    <source>
        <dbReference type="Proteomes" id="UP000070121"/>
    </source>
</evidence>
<accession>A0A135V979</accession>
<feature type="chain" id="PRO_5007805859" evidence="1">
    <location>
        <begin position="22"/>
        <end position="360"/>
    </location>
</feature>
<dbReference type="AlphaFoldDB" id="A0A135V979"/>
<gene>
    <name evidence="2" type="ORF">CSAL01_12497</name>
</gene>